<reference evidence="1 2" key="1">
    <citation type="submission" date="2015-12" db="EMBL/GenBank/DDBJ databases">
        <title>Draft Genome Sequence of Olsenella scatoligenes SK9K4T; a Producer of 3-Methylindole- (skatole) and 4-Methylphenol- (p-cresol) Isolated from Pig Feces.</title>
        <authorList>
            <person name="Li X."/>
            <person name="Borg B."/>
            <person name="Canibe N."/>
        </authorList>
    </citation>
    <scope>NUCLEOTIDE SEQUENCE [LARGE SCALE GENOMIC DNA]</scope>
    <source>
        <strain evidence="1 2">SK9K4</strain>
    </source>
</reference>
<dbReference type="RefSeq" id="WP_059054749.1">
    <property type="nucleotide sequence ID" value="NZ_LOJF01000009.1"/>
</dbReference>
<dbReference type="AlphaFoldDB" id="A0A100YVS8"/>
<organism evidence="1 2">
    <name type="scientific">Tractidigestivibacter scatoligenes</name>
    <name type="common">Olsenella scatoligenes</name>
    <dbReference type="NCBI Taxonomy" id="1299998"/>
    <lineage>
        <taxon>Bacteria</taxon>
        <taxon>Bacillati</taxon>
        <taxon>Actinomycetota</taxon>
        <taxon>Coriobacteriia</taxon>
        <taxon>Coriobacteriales</taxon>
        <taxon>Atopobiaceae</taxon>
        <taxon>Tractidigestivibacter</taxon>
    </lineage>
</organism>
<gene>
    <name evidence="1" type="ORF">AUL39_06375</name>
</gene>
<name>A0A100YVS8_TRASO</name>
<dbReference type="OrthoDB" id="3192390at2"/>
<evidence type="ECO:0000313" key="2">
    <source>
        <dbReference type="Proteomes" id="UP000054078"/>
    </source>
</evidence>
<comment type="caution">
    <text evidence="1">The sequence shown here is derived from an EMBL/GenBank/DDBJ whole genome shotgun (WGS) entry which is preliminary data.</text>
</comment>
<evidence type="ECO:0000313" key="1">
    <source>
        <dbReference type="EMBL" id="KUH58600.1"/>
    </source>
</evidence>
<protein>
    <submittedName>
        <fullName evidence="1">Uncharacterized protein</fullName>
    </submittedName>
</protein>
<sequence>MKIKNLSRLQKKVLDACMDGWFMSGEYTAMFDNHRRSFEADSPLWLYRDIERWYGSHAANHGDSHLLVKCTRVD</sequence>
<dbReference type="EMBL" id="LOJF01000009">
    <property type="protein sequence ID" value="KUH58600.1"/>
    <property type="molecule type" value="Genomic_DNA"/>
</dbReference>
<dbReference type="STRING" id="1299998.AUL39_06375"/>
<proteinExistence type="predicted"/>
<keyword evidence="2" id="KW-1185">Reference proteome</keyword>
<accession>A0A100YVS8</accession>
<dbReference type="Proteomes" id="UP000054078">
    <property type="component" value="Unassembled WGS sequence"/>
</dbReference>